<feature type="region of interest" description="Disordered" evidence="1">
    <location>
        <begin position="19"/>
        <end position="69"/>
    </location>
</feature>
<dbReference type="AlphaFoldDB" id="A0A011N0Y2"/>
<organism evidence="2 3">
    <name type="scientific">Candidatus Accumulibacter adjunctus</name>
    <dbReference type="NCBI Taxonomy" id="1454001"/>
    <lineage>
        <taxon>Bacteria</taxon>
        <taxon>Pseudomonadati</taxon>
        <taxon>Pseudomonadota</taxon>
        <taxon>Betaproteobacteria</taxon>
        <taxon>Candidatus Accumulibacter</taxon>
    </lineage>
</organism>
<dbReference type="Proteomes" id="UP000020218">
    <property type="component" value="Unassembled WGS sequence"/>
</dbReference>
<evidence type="ECO:0000313" key="3">
    <source>
        <dbReference type="Proteomes" id="UP000020218"/>
    </source>
</evidence>
<proteinExistence type="predicted"/>
<feature type="region of interest" description="Disordered" evidence="1">
    <location>
        <begin position="166"/>
        <end position="195"/>
    </location>
</feature>
<protein>
    <submittedName>
        <fullName evidence="2">Uncharacterized protein</fullName>
    </submittedName>
</protein>
<reference evidence="2" key="1">
    <citation type="submission" date="2014-02" db="EMBL/GenBank/DDBJ databases">
        <title>Expanding our view of genomic diversity in Candidatus Accumulibacter clades.</title>
        <authorList>
            <person name="Skennerton C.T."/>
            <person name="Barr J.J."/>
            <person name="Slater F.R."/>
            <person name="Bond P.L."/>
            <person name="Tyson G.W."/>
        </authorList>
    </citation>
    <scope>NUCLEOTIDE SEQUENCE [LARGE SCALE GENOMIC DNA]</scope>
</reference>
<keyword evidence="3" id="KW-1185">Reference proteome</keyword>
<gene>
    <name evidence="2" type="ORF">AW08_01268</name>
</gene>
<sequence length="195" mass="20899">MGTGFSVWFHTSRCRRRDCGERSTRQPVPQDMVLPKSRQARTRVVVRPKRGPSHTRSGSRSRHRGGARPLFPGVLQALASERGAAAALARDAEIASQVVQGPRSAPGGFMYLLLGDRHADADVHALPPGTMAGGRLGATASASRPLRVCRSFRRATDRRRCPLARGVHLGQRATTSPPPLSRRRAPCSPAGSSAG</sequence>
<feature type="compositionally biased region" description="Basic residues" evidence="1">
    <location>
        <begin position="38"/>
        <end position="66"/>
    </location>
</feature>
<evidence type="ECO:0000313" key="2">
    <source>
        <dbReference type="EMBL" id="EXI68486.1"/>
    </source>
</evidence>
<comment type="caution">
    <text evidence="2">The sequence shown here is derived from an EMBL/GenBank/DDBJ whole genome shotgun (WGS) entry which is preliminary data.</text>
</comment>
<accession>A0A011N0Y2</accession>
<evidence type="ECO:0000256" key="1">
    <source>
        <dbReference type="SAM" id="MobiDB-lite"/>
    </source>
</evidence>
<dbReference type="EMBL" id="JFAX01000005">
    <property type="protein sequence ID" value="EXI68486.1"/>
    <property type="molecule type" value="Genomic_DNA"/>
</dbReference>
<name>A0A011N0Y2_9PROT</name>